<keyword evidence="3" id="KW-0812">Transmembrane</keyword>
<dbReference type="PANTHER" id="PTHR43762">
    <property type="entry name" value="L-GULONOLACTONE OXIDASE"/>
    <property type="match status" value="1"/>
</dbReference>
<dbReference type="SUPFAM" id="SSF55103">
    <property type="entry name" value="FAD-linked oxidases, C-terminal domain"/>
    <property type="match status" value="1"/>
</dbReference>
<evidence type="ECO:0000313" key="5">
    <source>
        <dbReference type="EMBL" id="SHE45574.1"/>
    </source>
</evidence>
<dbReference type="InterPro" id="IPR016164">
    <property type="entry name" value="FAD-linked_Oxase-like_C"/>
</dbReference>
<dbReference type="GO" id="GO:0071949">
    <property type="term" value="F:FAD binding"/>
    <property type="evidence" value="ECO:0007669"/>
    <property type="project" value="InterPro"/>
</dbReference>
<dbReference type="PANTHER" id="PTHR43762:SF1">
    <property type="entry name" value="D-ARABINONO-1,4-LACTONE OXIDASE"/>
    <property type="match status" value="1"/>
</dbReference>
<evidence type="ECO:0000256" key="1">
    <source>
        <dbReference type="ARBA" id="ARBA00022630"/>
    </source>
</evidence>
<proteinExistence type="predicted"/>
<keyword evidence="6" id="KW-1185">Reference proteome</keyword>
<dbReference type="Proteomes" id="UP000184518">
    <property type="component" value="Unassembled WGS sequence"/>
</dbReference>
<evidence type="ECO:0000256" key="3">
    <source>
        <dbReference type="SAM" id="Phobius"/>
    </source>
</evidence>
<dbReference type="SUPFAM" id="SSF56176">
    <property type="entry name" value="FAD-binding/transporter-associated domain-like"/>
    <property type="match status" value="1"/>
</dbReference>
<evidence type="ECO:0000256" key="2">
    <source>
        <dbReference type="ARBA" id="ARBA00022827"/>
    </source>
</evidence>
<dbReference type="InterPro" id="IPR016167">
    <property type="entry name" value="FAD-bd_PCMH_sub1"/>
</dbReference>
<gene>
    <name evidence="5" type="ORF">SAMN05443633_101273</name>
</gene>
<dbReference type="Gene3D" id="3.30.43.10">
    <property type="entry name" value="Uridine Diphospho-n-acetylenolpyruvylglucosamine Reductase, domain 2"/>
    <property type="match status" value="1"/>
</dbReference>
<dbReference type="STRING" id="1416778.SAMN05443633_101273"/>
<dbReference type="EMBL" id="FQUT01000001">
    <property type="protein sequence ID" value="SHE45574.1"/>
    <property type="molecule type" value="Genomic_DNA"/>
</dbReference>
<dbReference type="InterPro" id="IPR036318">
    <property type="entry name" value="FAD-bd_PCMH-like_sf"/>
</dbReference>
<dbReference type="AlphaFoldDB" id="A0A1M4TMH8"/>
<keyword evidence="1" id="KW-0285">Flavoprotein</keyword>
<keyword evidence="3" id="KW-0472">Membrane</keyword>
<dbReference type="Pfam" id="PF01565">
    <property type="entry name" value="FAD_binding_4"/>
    <property type="match status" value="1"/>
</dbReference>
<evidence type="ECO:0000313" key="6">
    <source>
        <dbReference type="Proteomes" id="UP000184518"/>
    </source>
</evidence>
<dbReference type="OrthoDB" id="9768764at2"/>
<accession>A0A1M4TMH8</accession>
<keyword evidence="3" id="KW-1133">Transmembrane helix</keyword>
<dbReference type="InterPro" id="IPR016169">
    <property type="entry name" value="FAD-bd_PCMH_sub2"/>
</dbReference>
<evidence type="ECO:0000259" key="4">
    <source>
        <dbReference type="PROSITE" id="PS51387"/>
    </source>
</evidence>
<dbReference type="InterPro" id="IPR010031">
    <property type="entry name" value="FAD_lactone_oxidase-like"/>
</dbReference>
<dbReference type="InterPro" id="IPR006094">
    <property type="entry name" value="Oxid_FAD_bind_N"/>
</dbReference>
<dbReference type="Gene3D" id="3.30.465.10">
    <property type="match status" value="1"/>
</dbReference>
<organism evidence="5 6">
    <name type="scientific">Chryseobacterium arachidis</name>
    <dbReference type="NCBI Taxonomy" id="1416778"/>
    <lineage>
        <taxon>Bacteria</taxon>
        <taxon>Pseudomonadati</taxon>
        <taxon>Bacteroidota</taxon>
        <taxon>Flavobacteriia</taxon>
        <taxon>Flavobacteriales</taxon>
        <taxon>Weeksellaceae</taxon>
        <taxon>Chryseobacterium group</taxon>
        <taxon>Chryseobacterium</taxon>
    </lineage>
</organism>
<name>A0A1M4TMH8_9FLAO</name>
<dbReference type="GO" id="GO:0016899">
    <property type="term" value="F:oxidoreductase activity, acting on the CH-OH group of donors, oxygen as acceptor"/>
    <property type="evidence" value="ECO:0007669"/>
    <property type="project" value="InterPro"/>
</dbReference>
<feature type="transmembrane region" description="Helical" evidence="3">
    <location>
        <begin position="6"/>
        <end position="28"/>
    </location>
</feature>
<protein>
    <submittedName>
        <fullName evidence="5">FAD/FMN-containing dehydrogenase</fullName>
    </submittedName>
</protein>
<dbReference type="InterPro" id="IPR016166">
    <property type="entry name" value="FAD-bd_PCMH"/>
</dbReference>
<reference evidence="6" key="1">
    <citation type="submission" date="2016-11" db="EMBL/GenBank/DDBJ databases">
        <authorList>
            <person name="Varghese N."/>
            <person name="Submissions S."/>
        </authorList>
    </citation>
    <scope>NUCLEOTIDE SEQUENCE [LARGE SCALE GENOMIC DNA]</scope>
    <source>
        <strain evidence="6">DSM 27619</strain>
    </source>
</reference>
<keyword evidence="2" id="KW-0274">FAD</keyword>
<sequence>MKKKYFYILSLSVLLILLFISVPVFHVLKTKWSESGYQKTEIPKGYTNDASQLNLTKIDTLVQVPKTKQEIEKQLQQILQYAKEKNLKVSIAGAQHSMGGHSIYPNGILLNMLPYKQMELDKKNNILTIGSGALWEDAIKFLDKHGKSIAVMQAFSSFSVGGSMSVNGHGWQKNLPPVSSSVVSFTLMNHAGKILNCSRTENPELFKLVIGGYGLFGIILDVKLNVVDNVALKYKYIRLRSENYVDYYKKFISANPDVNLVFGRLRISNKRFLEEATINYFVKADEKPLSLPLQNAKNEETKRLVFRSTVNSEYGKRLRWDLETGMNKMTKDAVYSRNELLNDHVSLIENKDPNSTDLLQEYFIPERNFNQFIKDIKPVLKNAEPDLLNITIRAVNKDEDSYMNYARENVFGFVLLFNQKKTDKQELAMKILTNKLVDLTLKNEGTFYFPYRLHIDKIKMRKVYPQADSFFQLKRKYDPQEIFENKFYLHYK</sequence>
<feature type="domain" description="FAD-binding PCMH-type" evidence="4">
    <location>
        <begin position="56"/>
        <end position="229"/>
    </location>
</feature>
<dbReference type="PROSITE" id="PS51387">
    <property type="entry name" value="FAD_PCMH"/>
    <property type="match status" value="1"/>
</dbReference>
<dbReference type="RefSeq" id="WP_072952825.1">
    <property type="nucleotide sequence ID" value="NZ_FQUT01000001.1"/>
</dbReference>